<evidence type="ECO:0000256" key="4">
    <source>
        <dbReference type="ARBA" id="ARBA00023136"/>
    </source>
</evidence>
<comment type="subcellular location">
    <subcellularLocation>
        <location evidence="1">Membrane</location>
        <topology evidence="1">Multi-pass membrane protein</topology>
    </subcellularLocation>
</comment>
<feature type="region of interest" description="Disordered" evidence="6">
    <location>
        <begin position="269"/>
        <end position="290"/>
    </location>
</feature>
<evidence type="ECO:0000256" key="7">
    <source>
        <dbReference type="SAM" id="Phobius"/>
    </source>
</evidence>
<dbReference type="InterPro" id="IPR049326">
    <property type="entry name" value="Rhodopsin_dom_fungi"/>
</dbReference>
<accession>A0A317X2K0</accession>
<dbReference type="PANTHER" id="PTHR33048">
    <property type="entry name" value="PTH11-LIKE INTEGRAL MEMBRANE PROTEIN (AFU_ORTHOLOGUE AFUA_5G11245)"/>
    <property type="match status" value="1"/>
</dbReference>
<feature type="transmembrane region" description="Helical" evidence="7">
    <location>
        <begin position="6"/>
        <end position="24"/>
    </location>
</feature>
<feature type="domain" description="Rhodopsin" evidence="8">
    <location>
        <begin position="20"/>
        <end position="237"/>
    </location>
</feature>
<dbReference type="OrthoDB" id="10017208at2759"/>
<dbReference type="GO" id="GO:0016020">
    <property type="term" value="C:membrane"/>
    <property type="evidence" value="ECO:0007669"/>
    <property type="project" value="UniProtKB-SubCell"/>
</dbReference>
<protein>
    <recommendedName>
        <fullName evidence="8">Rhodopsin domain-containing protein</fullName>
    </recommendedName>
</protein>
<feature type="transmembrane region" description="Helical" evidence="7">
    <location>
        <begin position="223"/>
        <end position="240"/>
    </location>
</feature>
<dbReference type="STRING" id="1448321.A0A317X2K0"/>
<gene>
    <name evidence="9" type="ORF">BO70DRAFT_425449</name>
</gene>
<comment type="caution">
    <text evidence="9">The sequence shown here is derived from an EMBL/GenBank/DDBJ whole genome shotgun (WGS) entry which is preliminary data.</text>
</comment>
<evidence type="ECO:0000256" key="3">
    <source>
        <dbReference type="ARBA" id="ARBA00022989"/>
    </source>
</evidence>
<evidence type="ECO:0000313" key="10">
    <source>
        <dbReference type="Proteomes" id="UP000247233"/>
    </source>
</evidence>
<evidence type="ECO:0000256" key="2">
    <source>
        <dbReference type="ARBA" id="ARBA00022692"/>
    </source>
</evidence>
<evidence type="ECO:0000256" key="6">
    <source>
        <dbReference type="SAM" id="MobiDB-lite"/>
    </source>
</evidence>
<dbReference type="EMBL" id="MSFL01000001">
    <property type="protein sequence ID" value="PWY92783.1"/>
    <property type="molecule type" value="Genomic_DNA"/>
</dbReference>
<feature type="transmembrane region" description="Helical" evidence="7">
    <location>
        <begin position="36"/>
        <end position="59"/>
    </location>
</feature>
<dbReference type="AlphaFoldDB" id="A0A317X2K0"/>
<sequence length="290" mass="32183">MYALPVAITFLCLATVVVVLRLVVRLYVLRKPGWDDLLIGGSLIVDIIFFAFLVLEIKYGLGRNLDELSAEELQLQLKSLYATIILYNTTLTLTKLSLIVLYRRLFPPKGYQILLSITLCIVLATGTWMIFSAILFCIPVRAFWDTSIPHTCLSQDVVWGLNAALQITTDLGLVVIPLPILARLKLPMRQRVALMGVFGLGFLTTTLVIVIVIVIIINMIININITAMNTTTVTITILTMDKTMGRSMDMDMDMDMDVDVHVDMDVNIPTTPTAKNPVSHPAARSSRTGT</sequence>
<dbReference type="PANTHER" id="PTHR33048:SF47">
    <property type="entry name" value="INTEGRAL MEMBRANE PROTEIN-RELATED"/>
    <property type="match status" value="1"/>
</dbReference>
<dbReference type="Pfam" id="PF20684">
    <property type="entry name" value="Fung_rhodopsin"/>
    <property type="match status" value="1"/>
</dbReference>
<proteinExistence type="inferred from homology"/>
<dbReference type="InterPro" id="IPR052337">
    <property type="entry name" value="SAT4-like"/>
</dbReference>
<organism evidence="9 10">
    <name type="scientific">Aspergillus heteromorphus CBS 117.55</name>
    <dbReference type="NCBI Taxonomy" id="1448321"/>
    <lineage>
        <taxon>Eukaryota</taxon>
        <taxon>Fungi</taxon>
        <taxon>Dikarya</taxon>
        <taxon>Ascomycota</taxon>
        <taxon>Pezizomycotina</taxon>
        <taxon>Eurotiomycetes</taxon>
        <taxon>Eurotiomycetidae</taxon>
        <taxon>Eurotiales</taxon>
        <taxon>Aspergillaceae</taxon>
        <taxon>Aspergillus</taxon>
        <taxon>Aspergillus subgen. Circumdati</taxon>
    </lineage>
</organism>
<keyword evidence="10" id="KW-1185">Reference proteome</keyword>
<feature type="transmembrane region" description="Helical" evidence="7">
    <location>
        <begin position="194"/>
        <end position="217"/>
    </location>
</feature>
<evidence type="ECO:0000259" key="8">
    <source>
        <dbReference type="Pfam" id="PF20684"/>
    </source>
</evidence>
<dbReference type="RefSeq" id="XP_025404522.1">
    <property type="nucleotide sequence ID" value="XM_025547689.1"/>
</dbReference>
<evidence type="ECO:0000313" key="9">
    <source>
        <dbReference type="EMBL" id="PWY92783.1"/>
    </source>
</evidence>
<reference evidence="9 10" key="1">
    <citation type="submission" date="2016-12" db="EMBL/GenBank/DDBJ databases">
        <title>The genomes of Aspergillus section Nigri reveals drivers in fungal speciation.</title>
        <authorList>
            <consortium name="DOE Joint Genome Institute"/>
            <person name="Vesth T.C."/>
            <person name="Nybo J."/>
            <person name="Theobald S."/>
            <person name="Brandl J."/>
            <person name="Frisvad J.C."/>
            <person name="Nielsen K.F."/>
            <person name="Lyhne E.K."/>
            <person name="Kogle M.E."/>
            <person name="Kuo A."/>
            <person name="Riley R."/>
            <person name="Clum A."/>
            <person name="Nolan M."/>
            <person name="Lipzen A."/>
            <person name="Salamov A."/>
            <person name="Henrissat B."/>
            <person name="Wiebenga A."/>
            <person name="De Vries R.P."/>
            <person name="Grigoriev I.V."/>
            <person name="Mortensen U.H."/>
            <person name="Andersen M.R."/>
            <person name="Baker S.E."/>
        </authorList>
    </citation>
    <scope>NUCLEOTIDE SEQUENCE [LARGE SCALE GENOMIC DNA]</scope>
    <source>
        <strain evidence="9 10">CBS 117.55</strain>
    </source>
</reference>
<name>A0A317X2K0_9EURO</name>
<comment type="similarity">
    <text evidence="5">Belongs to the SAT4 family.</text>
</comment>
<dbReference type="VEuPathDB" id="FungiDB:BO70DRAFT_425449"/>
<feature type="transmembrane region" description="Helical" evidence="7">
    <location>
        <begin position="113"/>
        <end position="143"/>
    </location>
</feature>
<keyword evidence="4 7" id="KW-0472">Membrane</keyword>
<feature type="transmembrane region" description="Helical" evidence="7">
    <location>
        <begin position="79"/>
        <end position="101"/>
    </location>
</feature>
<keyword evidence="3 7" id="KW-1133">Transmembrane helix</keyword>
<keyword evidence="2 7" id="KW-0812">Transmembrane</keyword>
<feature type="transmembrane region" description="Helical" evidence="7">
    <location>
        <begin position="163"/>
        <end position="182"/>
    </location>
</feature>
<evidence type="ECO:0000256" key="5">
    <source>
        <dbReference type="ARBA" id="ARBA00038359"/>
    </source>
</evidence>
<dbReference type="GeneID" id="37069926"/>
<evidence type="ECO:0000256" key="1">
    <source>
        <dbReference type="ARBA" id="ARBA00004141"/>
    </source>
</evidence>
<dbReference type="Proteomes" id="UP000247233">
    <property type="component" value="Unassembled WGS sequence"/>
</dbReference>